<dbReference type="SUPFAM" id="SSF53474">
    <property type="entry name" value="alpha/beta-Hydrolases"/>
    <property type="match status" value="1"/>
</dbReference>
<evidence type="ECO:0000313" key="5">
    <source>
        <dbReference type="Proteomes" id="UP000318331"/>
    </source>
</evidence>
<sequence length="313" mass="34594">MTVMTSQTTNSTEPARTPEQVLSGLQGREATIEVMGSTTHYWVYTQGNETLDERPTIVLVHGFRGDHHGLLLLTAGLRDYRVIVPDLPGFGRSQPFPQHIHNLAGYVEWLTLFTERIRPTGTTLYLLGHSFGSIIASSAVAGGLAVDRLILVNPIGAPALSGPRGILTRFAVFYYWLGAVLPNRLGYALLTNRLIVRITSIAMVKTSDKHLRRWIHQQHDRYFSVFASREVVLEAFRASVSSDVSSVADGVTAPTLLIAAEHDDITALPAQRKLLTRFANARLDVIPRVGHLVHYETPEEAVTAITTYLMTDD</sequence>
<accession>A0A543HSR2</accession>
<gene>
    <name evidence="4" type="ORF">FB466_2326</name>
</gene>
<dbReference type="Pfam" id="PF12697">
    <property type="entry name" value="Abhydrolase_6"/>
    <property type="match status" value="1"/>
</dbReference>
<keyword evidence="2" id="KW-0812">Transmembrane</keyword>
<keyword evidence="2" id="KW-1133">Transmembrane helix</keyword>
<evidence type="ECO:0000259" key="3">
    <source>
        <dbReference type="Pfam" id="PF12697"/>
    </source>
</evidence>
<organism evidence="4 5">
    <name type="scientific">Klugiella xanthotipulae</name>
    <dbReference type="NCBI Taxonomy" id="244735"/>
    <lineage>
        <taxon>Bacteria</taxon>
        <taxon>Bacillati</taxon>
        <taxon>Actinomycetota</taxon>
        <taxon>Actinomycetes</taxon>
        <taxon>Micrococcales</taxon>
        <taxon>Microbacteriaceae</taxon>
        <taxon>Klugiella</taxon>
    </lineage>
</organism>
<dbReference type="GO" id="GO:0003824">
    <property type="term" value="F:catalytic activity"/>
    <property type="evidence" value="ECO:0007669"/>
    <property type="project" value="InterPro"/>
</dbReference>
<feature type="domain" description="AB hydrolase-1" evidence="3">
    <location>
        <begin position="57"/>
        <end position="302"/>
    </location>
</feature>
<dbReference type="InterPro" id="IPR029058">
    <property type="entry name" value="AB_hydrolase_fold"/>
</dbReference>
<dbReference type="PANTHER" id="PTHR43798:SF33">
    <property type="entry name" value="HYDROLASE, PUTATIVE (AFU_ORTHOLOGUE AFUA_2G14860)-RELATED"/>
    <property type="match status" value="1"/>
</dbReference>
<feature type="transmembrane region" description="Helical" evidence="2">
    <location>
        <begin position="124"/>
        <end position="146"/>
    </location>
</feature>
<dbReference type="PRINTS" id="PR00412">
    <property type="entry name" value="EPOXHYDRLASE"/>
</dbReference>
<evidence type="ECO:0000256" key="2">
    <source>
        <dbReference type="SAM" id="Phobius"/>
    </source>
</evidence>
<dbReference type="Gene3D" id="3.40.50.1820">
    <property type="entry name" value="alpha/beta hydrolase"/>
    <property type="match status" value="1"/>
</dbReference>
<feature type="region of interest" description="Disordered" evidence="1">
    <location>
        <begin position="1"/>
        <end position="24"/>
    </location>
</feature>
<dbReference type="Proteomes" id="UP000318331">
    <property type="component" value="Unassembled WGS sequence"/>
</dbReference>
<feature type="transmembrane region" description="Helical" evidence="2">
    <location>
        <begin position="166"/>
        <end position="190"/>
    </location>
</feature>
<comment type="caution">
    <text evidence="4">The sequence shown here is derived from an EMBL/GenBank/DDBJ whole genome shotgun (WGS) entry which is preliminary data.</text>
</comment>
<dbReference type="InterPro" id="IPR000073">
    <property type="entry name" value="AB_hydrolase_1"/>
</dbReference>
<feature type="compositionally biased region" description="Polar residues" evidence="1">
    <location>
        <begin position="1"/>
        <end position="14"/>
    </location>
</feature>
<dbReference type="InterPro" id="IPR000639">
    <property type="entry name" value="Epox_hydrolase-like"/>
</dbReference>
<reference evidence="4 5" key="1">
    <citation type="submission" date="2019-06" db="EMBL/GenBank/DDBJ databases">
        <title>Sequencing the genomes of 1000 actinobacteria strains.</title>
        <authorList>
            <person name="Klenk H.-P."/>
        </authorList>
    </citation>
    <scope>NUCLEOTIDE SEQUENCE [LARGE SCALE GENOMIC DNA]</scope>
    <source>
        <strain evidence="4 5">DSM 18031</strain>
    </source>
</reference>
<dbReference type="PANTHER" id="PTHR43798">
    <property type="entry name" value="MONOACYLGLYCEROL LIPASE"/>
    <property type="match status" value="1"/>
</dbReference>
<protein>
    <submittedName>
        <fullName evidence="4">Pimeloyl-ACP methyl ester carboxylesterase</fullName>
    </submittedName>
</protein>
<dbReference type="InterPro" id="IPR050266">
    <property type="entry name" value="AB_hydrolase_sf"/>
</dbReference>
<keyword evidence="2" id="KW-0472">Membrane</keyword>
<evidence type="ECO:0000256" key="1">
    <source>
        <dbReference type="SAM" id="MobiDB-lite"/>
    </source>
</evidence>
<dbReference type="PRINTS" id="PR00111">
    <property type="entry name" value="ABHYDROLASE"/>
</dbReference>
<dbReference type="AlphaFoldDB" id="A0A543HSR2"/>
<name>A0A543HSR2_9MICO</name>
<proteinExistence type="predicted"/>
<dbReference type="GO" id="GO:0016020">
    <property type="term" value="C:membrane"/>
    <property type="evidence" value="ECO:0007669"/>
    <property type="project" value="TreeGrafter"/>
</dbReference>
<keyword evidence="5" id="KW-1185">Reference proteome</keyword>
<evidence type="ECO:0000313" key="4">
    <source>
        <dbReference type="EMBL" id="TQM61375.1"/>
    </source>
</evidence>
<dbReference type="EMBL" id="VFPN01000003">
    <property type="protein sequence ID" value="TQM61375.1"/>
    <property type="molecule type" value="Genomic_DNA"/>
</dbReference>